<keyword evidence="2" id="KW-1185">Reference proteome</keyword>
<dbReference type="InterPro" id="IPR012337">
    <property type="entry name" value="RNaseH-like_sf"/>
</dbReference>
<organism evidence="1 2">
    <name type="scientific">Tanacetum coccineum</name>
    <dbReference type="NCBI Taxonomy" id="301880"/>
    <lineage>
        <taxon>Eukaryota</taxon>
        <taxon>Viridiplantae</taxon>
        <taxon>Streptophyta</taxon>
        <taxon>Embryophyta</taxon>
        <taxon>Tracheophyta</taxon>
        <taxon>Spermatophyta</taxon>
        <taxon>Magnoliopsida</taxon>
        <taxon>eudicotyledons</taxon>
        <taxon>Gunneridae</taxon>
        <taxon>Pentapetalae</taxon>
        <taxon>asterids</taxon>
        <taxon>campanulids</taxon>
        <taxon>Asterales</taxon>
        <taxon>Asteraceae</taxon>
        <taxon>Asteroideae</taxon>
        <taxon>Anthemideae</taxon>
        <taxon>Anthemidinae</taxon>
        <taxon>Tanacetum</taxon>
    </lineage>
</organism>
<dbReference type="SUPFAM" id="SSF53098">
    <property type="entry name" value="Ribonuclease H-like"/>
    <property type="match status" value="1"/>
</dbReference>
<reference evidence="1" key="1">
    <citation type="journal article" date="2022" name="Int. J. Mol. Sci.">
        <title>Draft Genome of Tanacetum Coccineum: Genomic Comparison of Closely Related Tanacetum-Family Plants.</title>
        <authorList>
            <person name="Yamashiro T."/>
            <person name="Shiraishi A."/>
            <person name="Nakayama K."/>
            <person name="Satake H."/>
        </authorList>
    </citation>
    <scope>NUCLEOTIDE SEQUENCE</scope>
</reference>
<gene>
    <name evidence="1" type="ORF">Tco_1028330</name>
</gene>
<reference evidence="1" key="2">
    <citation type="submission" date="2022-01" db="EMBL/GenBank/DDBJ databases">
        <authorList>
            <person name="Yamashiro T."/>
            <person name="Shiraishi A."/>
            <person name="Satake H."/>
            <person name="Nakayama K."/>
        </authorList>
    </citation>
    <scope>NUCLEOTIDE SEQUENCE</scope>
</reference>
<comment type="caution">
    <text evidence="1">The sequence shown here is derived from an EMBL/GenBank/DDBJ whole genome shotgun (WGS) entry which is preliminary data.</text>
</comment>
<name>A0ABQ5G0P2_9ASTR</name>
<evidence type="ECO:0000313" key="2">
    <source>
        <dbReference type="Proteomes" id="UP001151760"/>
    </source>
</evidence>
<dbReference type="EMBL" id="BQNB010017953">
    <property type="protein sequence ID" value="GJT69044.1"/>
    <property type="molecule type" value="Genomic_DNA"/>
</dbReference>
<dbReference type="Proteomes" id="UP001151760">
    <property type="component" value="Unassembled WGS sequence"/>
</dbReference>
<accession>A0ABQ5G0P2</accession>
<dbReference type="InterPro" id="IPR036397">
    <property type="entry name" value="RNaseH_sf"/>
</dbReference>
<evidence type="ECO:0000313" key="1">
    <source>
        <dbReference type="EMBL" id="GJT69044.1"/>
    </source>
</evidence>
<sequence>MKWLPKLMEFDYEIIFKKGMENVSAKALSRIQNEAQLFSLLASLPVSTELLHRIEATWEEDPELKIDSQIEVVNRLLNCYLRCICGEKPKEWSKWLSLAEWWCNTNYHSVLTITPYEILYGQTHPIYIPYVSGESRVDTIDKTLTAREEFINALKFHLKRSQERMKIQADKHKSEREFMVDDWKLALPAQAQVHDVFNVSQLKKCKGQKMNAGILPQCDDNGLIHVQPVAILERKLDKVGNAAGVFVLVQWANNDPADAMWESIKDIQRLPKFASVLKLHFYPPVPMLQLLVPIQEARVEHVGKSITDFPAKTQTL</sequence>
<proteinExistence type="predicted"/>
<protein>
    <submittedName>
        <fullName evidence="1">Retrotransposable element Tf2</fullName>
    </submittedName>
</protein>
<dbReference type="Gene3D" id="3.30.420.10">
    <property type="entry name" value="Ribonuclease H-like superfamily/Ribonuclease H"/>
    <property type="match status" value="1"/>
</dbReference>